<dbReference type="AlphaFoldDB" id="A0A9X3WCX9"/>
<name>A0A9X3WCX9_9BACI</name>
<sequence length="117" mass="13652">MESFLSEISEDLALINVDPRDKDEVRAAIWLTSRLDIHANTIINASVNLSEPSDEMENIKRFEEKLAKLPKLQQKVILEMIKNDFSDEDLKQLFYVSETELPQFKEIACKRLRELDL</sequence>
<accession>A0A9X3WCX9</accession>
<gene>
    <name evidence="1" type="ORF">NC799_11700</name>
</gene>
<evidence type="ECO:0000313" key="1">
    <source>
        <dbReference type="EMBL" id="MDC3417560.1"/>
    </source>
</evidence>
<evidence type="ECO:0000313" key="2">
    <source>
        <dbReference type="Proteomes" id="UP001145069"/>
    </source>
</evidence>
<protein>
    <submittedName>
        <fullName evidence="1">Uncharacterized protein</fullName>
    </submittedName>
</protein>
<proteinExistence type="predicted"/>
<dbReference type="EMBL" id="JAMQKC010000010">
    <property type="protein sequence ID" value="MDC3417560.1"/>
    <property type="molecule type" value="Genomic_DNA"/>
</dbReference>
<organism evidence="1 2">
    <name type="scientific">Aquibacillus salsiterrae</name>
    <dbReference type="NCBI Taxonomy" id="2950439"/>
    <lineage>
        <taxon>Bacteria</taxon>
        <taxon>Bacillati</taxon>
        <taxon>Bacillota</taxon>
        <taxon>Bacilli</taxon>
        <taxon>Bacillales</taxon>
        <taxon>Bacillaceae</taxon>
        <taxon>Aquibacillus</taxon>
    </lineage>
</organism>
<dbReference type="Proteomes" id="UP001145069">
    <property type="component" value="Unassembled WGS sequence"/>
</dbReference>
<reference evidence="1" key="1">
    <citation type="submission" date="2022-06" db="EMBL/GenBank/DDBJ databases">
        <title>Aquibacillus sp. a new bacterium isolated from soil saline samples.</title>
        <authorList>
            <person name="Galisteo C."/>
            <person name="De La Haba R."/>
            <person name="Sanchez-Porro C."/>
            <person name="Ventosa A."/>
        </authorList>
    </citation>
    <scope>NUCLEOTIDE SEQUENCE</scope>
    <source>
        <strain evidence="1">3ASR75-54</strain>
    </source>
</reference>
<dbReference type="RefSeq" id="WP_272446630.1">
    <property type="nucleotide sequence ID" value="NZ_JAMQKC010000010.1"/>
</dbReference>
<keyword evidence="2" id="KW-1185">Reference proteome</keyword>
<comment type="caution">
    <text evidence="1">The sequence shown here is derived from an EMBL/GenBank/DDBJ whole genome shotgun (WGS) entry which is preliminary data.</text>
</comment>